<dbReference type="EC" id="3.2.2.21" evidence="2"/>
<dbReference type="Proteomes" id="UP001243286">
    <property type="component" value="Unassembled WGS sequence"/>
</dbReference>
<evidence type="ECO:0000256" key="1">
    <source>
        <dbReference type="ARBA" id="ARBA00000086"/>
    </source>
</evidence>
<dbReference type="EMBL" id="JASBQV010000008">
    <property type="protein sequence ID" value="MDI3234768.1"/>
    <property type="molecule type" value="Genomic_DNA"/>
</dbReference>
<dbReference type="InterPro" id="IPR011257">
    <property type="entry name" value="DNA_glycosylase"/>
</dbReference>
<feature type="domain" description="HhH-GPD" evidence="5">
    <location>
        <begin position="119"/>
        <end position="272"/>
    </location>
</feature>
<proteinExistence type="predicted"/>
<organism evidence="6 7">
    <name type="scientific">Exiguobacterium antarcticum</name>
    <dbReference type="NCBI Taxonomy" id="132920"/>
    <lineage>
        <taxon>Bacteria</taxon>
        <taxon>Bacillati</taxon>
        <taxon>Bacillota</taxon>
        <taxon>Bacilli</taxon>
        <taxon>Bacillales</taxon>
        <taxon>Bacillales Family XII. Incertae Sedis</taxon>
        <taxon>Exiguobacterium</taxon>
    </lineage>
</organism>
<accession>A0ABT6R1T9</accession>
<dbReference type="SUPFAM" id="SSF48150">
    <property type="entry name" value="DNA-glycosylase"/>
    <property type="match status" value="1"/>
</dbReference>
<keyword evidence="4" id="KW-0234">DNA repair</keyword>
<sequence>MWQEKIVMQDAYDFDGIRRRLRGDRLQVEHEDRLLVPVLVPEGKFIGQMEALDSHTLLLGGEGPKEPMLHQLRHRFRLDVRNPSQAFIGTSLDGIVYRFGAERLVLDVDPFTALIRSIVHQQVNLSFAQVLTERLCRTFGTDQDGVIFPPTAEELRDVEPEQLRALQLSGRKVEYLLGAAQSGIDFRQLADASDATIAETLIALKGVGPWTVQNVLMFGYGRQDLFPASDIGILRAFERLHGNRPSVEEAVSLSQEFAPYRSHAAYLLWRSIE</sequence>
<evidence type="ECO:0000256" key="3">
    <source>
        <dbReference type="ARBA" id="ARBA00022763"/>
    </source>
</evidence>
<evidence type="ECO:0000256" key="2">
    <source>
        <dbReference type="ARBA" id="ARBA00012000"/>
    </source>
</evidence>
<dbReference type="PANTHER" id="PTHR43003">
    <property type="entry name" value="DNA-3-METHYLADENINE GLYCOSYLASE"/>
    <property type="match status" value="1"/>
</dbReference>
<evidence type="ECO:0000256" key="4">
    <source>
        <dbReference type="ARBA" id="ARBA00023204"/>
    </source>
</evidence>
<dbReference type="Gene3D" id="1.10.1670.40">
    <property type="match status" value="1"/>
</dbReference>
<evidence type="ECO:0000313" key="6">
    <source>
        <dbReference type="EMBL" id="MDI3234768.1"/>
    </source>
</evidence>
<comment type="catalytic activity">
    <reaction evidence="1">
        <text>Hydrolysis of alkylated DNA, releasing 3-methyladenine, 3-methylguanine, 7-methylguanine and 7-methyladenine.</text>
        <dbReference type="EC" id="3.2.2.21"/>
    </reaction>
</comment>
<protein>
    <recommendedName>
        <fullName evidence="2">DNA-3-methyladenine glycosylase II</fullName>
        <ecNumber evidence="2">3.2.2.21</ecNumber>
    </recommendedName>
</protein>
<name>A0ABT6R1T9_9BACL</name>
<comment type="caution">
    <text evidence="6">The sequence shown here is derived from an EMBL/GenBank/DDBJ whole genome shotgun (WGS) entry which is preliminary data.</text>
</comment>
<dbReference type="Gene3D" id="1.10.340.30">
    <property type="entry name" value="Hypothetical protein, domain 2"/>
    <property type="match status" value="1"/>
</dbReference>
<reference evidence="6 7" key="1">
    <citation type="submission" date="2023-04" db="EMBL/GenBank/DDBJ databases">
        <title>Antarctic isolates genomes.</title>
        <authorList>
            <person name="Dimov S.G."/>
        </authorList>
    </citation>
    <scope>NUCLEOTIDE SEQUENCE [LARGE SCALE GENOMIC DNA]</scope>
    <source>
        <strain evidence="6 7">AL19</strain>
    </source>
</reference>
<dbReference type="CDD" id="cd00056">
    <property type="entry name" value="ENDO3c"/>
    <property type="match status" value="1"/>
</dbReference>
<dbReference type="InterPro" id="IPR003265">
    <property type="entry name" value="HhH-GPD_domain"/>
</dbReference>
<dbReference type="SMART" id="SM00478">
    <property type="entry name" value="ENDO3c"/>
    <property type="match status" value="1"/>
</dbReference>
<keyword evidence="3" id="KW-0227">DNA damage</keyword>
<dbReference type="PANTHER" id="PTHR43003:SF5">
    <property type="entry name" value="DNA-3-METHYLADENINE GLYCOSYLASE"/>
    <property type="match status" value="1"/>
</dbReference>
<dbReference type="Pfam" id="PF00730">
    <property type="entry name" value="HhH-GPD"/>
    <property type="match status" value="1"/>
</dbReference>
<dbReference type="RefSeq" id="WP_282355713.1">
    <property type="nucleotide sequence ID" value="NZ_JASBQV010000008.1"/>
</dbReference>
<dbReference type="InterPro" id="IPR051912">
    <property type="entry name" value="Alkylbase_DNA_Glycosylase/TA"/>
</dbReference>
<evidence type="ECO:0000313" key="7">
    <source>
        <dbReference type="Proteomes" id="UP001243286"/>
    </source>
</evidence>
<keyword evidence="7" id="KW-1185">Reference proteome</keyword>
<evidence type="ECO:0000259" key="5">
    <source>
        <dbReference type="SMART" id="SM00478"/>
    </source>
</evidence>
<gene>
    <name evidence="6" type="ORF">QK289_07085</name>
</gene>